<proteinExistence type="predicted"/>
<reference evidence="2" key="1">
    <citation type="submission" date="2023-07" db="EMBL/GenBank/DDBJ databases">
        <title>A collection of bacterial strains from the Burkholderia cepacia Research Laboratory and Repository.</title>
        <authorList>
            <person name="Lipuma J."/>
            <person name="Spilker T."/>
            <person name="Caverly L."/>
        </authorList>
    </citation>
    <scope>NUCLEOTIDE SEQUENCE</scope>
    <source>
        <strain evidence="2">AU44979</strain>
    </source>
</reference>
<sequence length="49" mass="5052">MKATPSAFLVRVFVGPVWIAFPAGIVVMAAVSNGASRCVMARSGADADR</sequence>
<accession>A0AAP4R1F2</accession>
<keyword evidence="1" id="KW-1133">Transmembrane helix</keyword>
<dbReference type="EMBL" id="JAUJQS010000009">
    <property type="protein sequence ID" value="MDN7565743.1"/>
    <property type="molecule type" value="Genomic_DNA"/>
</dbReference>
<name>A0AAP4R1F2_9BURK</name>
<protein>
    <submittedName>
        <fullName evidence="2">Uncharacterized protein</fullName>
    </submittedName>
</protein>
<evidence type="ECO:0000313" key="3">
    <source>
        <dbReference type="Proteomes" id="UP001172109"/>
    </source>
</evidence>
<evidence type="ECO:0000313" key="2">
    <source>
        <dbReference type="EMBL" id="MDN7565743.1"/>
    </source>
</evidence>
<keyword evidence="1" id="KW-0812">Transmembrane</keyword>
<keyword evidence="1" id="KW-0472">Membrane</keyword>
<evidence type="ECO:0000256" key="1">
    <source>
        <dbReference type="SAM" id="Phobius"/>
    </source>
</evidence>
<dbReference type="Proteomes" id="UP001172109">
    <property type="component" value="Unassembled WGS sequence"/>
</dbReference>
<comment type="caution">
    <text evidence="2">The sequence shown here is derived from an EMBL/GenBank/DDBJ whole genome shotgun (WGS) entry which is preliminary data.</text>
</comment>
<dbReference type="RefSeq" id="WP_171026726.1">
    <property type="nucleotide sequence ID" value="NZ_CADEUY010000001.1"/>
</dbReference>
<feature type="transmembrane region" description="Helical" evidence="1">
    <location>
        <begin position="12"/>
        <end position="32"/>
    </location>
</feature>
<gene>
    <name evidence="2" type="ORF">QZM56_14630</name>
</gene>
<dbReference type="AlphaFoldDB" id="A0AAP4R1F2"/>
<organism evidence="2 3">
    <name type="scientific">Burkholderia contaminans</name>
    <dbReference type="NCBI Taxonomy" id="488447"/>
    <lineage>
        <taxon>Bacteria</taxon>
        <taxon>Pseudomonadati</taxon>
        <taxon>Pseudomonadota</taxon>
        <taxon>Betaproteobacteria</taxon>
        <taxon>Burkholderiales</taxon>
        <taxon>Burkholderiaceae</taxon>
        <taxon>Burkholderia</taxon>
        <taxon>Burkholderia cepacia complex</taxon>
    </lineage>
</organism>